<evidence type="ECO:0000313" key="3">
    <source>
        <dbReference type="Proteomes" id="UP000245884"/>
    </source>
</evidence>
<name>A0A316UYX9_9BASI</name>
<feature type="compositionally biased region" description="Low complexity" evidence="1">
    <location>
        <begin position="757"/>
        <end position="772"/>
    </location>
</feature>
<dbReference type="PANTHER" id="PTHR37271">
    <property type="entry name" value="KARYOGAMY PROTEIN KAR9"/>
    <property type="match status" value="1"/>
</dbReference>
<dbReference type="Proteomes" id="UP000245884">
    <property type="component" value="Unassembled WGS sequence"/>
</dbReference>
<feature type="compositionally biased region" description="Polar residues" evidence="1">
    <location>
        <begin position="457"/>
        <end position="468"/>
    </location>
</feature>
<feature type="compositionally biased region" description="Pro residues" evidence="1">
    <location>
        <begin position="418"/>
        <end position="430"/>
    </location>
</feature>
<feature type="region of interest" description="Disordered" evidence="1">
    <location>
        <begin position="757"/>
        <end position="820"/>
    </location>
</feature>
<feature type="compositionally biased region" description="Polar residues" evidence="1">
    <location>
        <begin position="385"/>
        <end position="399"/>
    </location>
</feature>
<feature type="compositionally biased region" description="Low complexity" evidence="1">
    <location>
        <begin position="439"/>
        <end position="453"/>
    </location>
</feature>
<dbReference type="STRING" id="1569628.A0A316UYX9"/>
<dbReference type="GO" id="GO:0043332">
    <property type="term" value="C:mating projection tip"/>
    <property type="evidence" value="ECO:0007669"/>
    <property type="project" value="TreeGrafter"/>
</dbReference>
<feature type="region of interest" description="Disordered" evidence="1">
    <location>
        <begin position="651"/>
        <end position="739"/>
    </location>
</feature>
<feature type="compositionally biased region" description="Low complexity" evidence="1">
    <location>
        <begin position="711"/>
        <end position="720"/>
    </location>
</feature>
<dbReference type="RefSeq" id="XP_025363735.1">
    <property type="nucleotide sequence ID" value="XM_025505726.1"/>
</dbReference>
<feature type="region of interest" description="Disordered" evidence="1">
    <location>
        <begin position="364"/>
        <end position="619"/>
    </location>
</feature>
<gene>
    <name evidence="2" type="ORF">BDZ90DRAFT_231121</name>
</gene>
<feature type="region of interest" description="Disordered" evidence="1">
    <location>
        <begin position="1"/>
        <end position="57"/>
    </location>
</feature>
<dbReference type="OrthoDB" id="5559380at2759"/>
<dbReference type="GO" id="GO:0005816">
    <property type="term" value="C:spindle pole body"/>
    <property type="evidence" value="ECO:0007669"/>
    <property type="project" value="TreeGrafter"/>
</dbReference>
<dbReference type="Pfam" id="PF08580">
    <property type="entry name" value="KAR9"/>
    <property type="match status" value="1"/>
</dbReference>
<proteinExistence type="predicted"/>
<feature type="compositionally biased region" description="Low complexity" evidence="1">
    <location>
        <begin position="564"/>
        <end position="576"/>
    </location>
</feature>
<evidence type="ECO:0008006" key="4">
    <source>
        <dbReference type="Google" id="ProtNLM"/>
    </source>
</evidence>
<evidence type="ECO:0000256" key="1">
    <source>
        <dbReference type="SAM" id="MobiDB-lite"/>
    </source>
</evidence>
<feature type="region of interest" description="Disordered" evidence="1">
    <location>
        <begin position="75"/>
        <end position="100"/>
    </location>
</feature>
<dbReference type="AlphaFoldDB" id="A0A316UYX9"/>
<reference evidence="2 3" key="1">
    <citation type="journal article" date="2018" name="Mol. Biol. Evol.">
        <title>Broad Genomic Sampling Reveals a Smut Pathogenic Ancestry of the Fungal Clade Ustilaginomycotina.</title>
        <authorList>
            <person name="Kijpornyongpan T."/>
            <person name="Mondo S.J."/>
            <person name="Barry K."/>
            <person name="Sandor L."/>
            <person name="Lee J."/>
            <person name="Lipzen A."/>
            <person name="Pangilinan J."/>
            <person name="LaButti K."/>
            <person name="Hainaut M."/>
            <person name="Henrissat B."/>
            <person name="Grigoriev I.V."/>
            <person name="Spatafora J.W."/>
            <person name="Aime M.C."/>
        </authorList>
    </citation>
    <scope>NUCLEOTIDE SEQUENCE [LARGE SCALE GENOMIC DNA]</scope>
    <source>
        <strain evidence="2 3">MCA 5214</strain>
    </source>
</reference>
<protein>
    <recommendedName>
        <fullName evidence="4">GAR domain-containing protein</fullName>
    </recommendedName>
</protein>
<feature type="region of interest" description="Disordered" evidence="1">
    <location>
        <begin position="170"/>
        <end position="196"/>
    </location>
</feature>
<feature type="compositionally biased region" description="Low complexity" evidence="1">
    <location>
        <begin position="84"/>
        <end position="94"/>
    </location>
</feature>
<dbReference type="GO" id="GO:0030473">
    <property type="term" value="P:nuclear migration along microtubule"/>
    <property type="evidence" value="ECO:0007669"/>
    <property type="project" value="TreeGrafter"/>
</dbReference>
<dbReference type="GO" id="GO:0051293">
    <property type="term" value="P:establishment of spindle localization"/>
    <property type="evidence" value="ECO:0007669"/>
    <property type="project" value="TreeGrafter"/>
</dbReference>
<feature type="compositionally biased region" description="Low complexity" evidence="1">
    <location>
        <begin position="12"/>
        <end position="38"/>
    </location>
</feature>
<dbReference type="PANTHER" id="PTHR37271:SF1">
    <property type="entry name" value="KARYOGAMY PROTEIN KAR9"/>
    <property type="match status" value="1"/>
</dbReference>
<dbReference type="GeneID" id="37027549"/>
<dbReference type="InterPro" id="IPR013889">
    <property type="entry name" value="Karyogamy_KAR9"/>
</dbReference>
<keyword evidence="3" id="KW-1185">Reference proteome</keyword>
<evidence type="ECO:0000313" key="2">
    <source>
        <dbReference type="EMBL" id="PWN29123.1"/>
    </source>
</evidence>
<feature type="compositionally biased region" description="Low complexity" evidence="1">
    <location>
        <begin position="371"/>
        <end position="384"/>
    </location>
</feature>
<dbReference type="EMBL" id="KZ819664">
    <property type="protein sequence ID" value="PWN29123.1"/>
    <property type="molecule type" value="Genomic_DNA"/>
</dbReference>
<dbReference type="GO" id="GO:0005938">
    <property type="term" value="C:cell cortex"/>
    <property type="evidence" value="ECO:0007669"/>
    <property type="project" value="TreeGrafter"/>
</dbReference>
<feature type="compositionally biased region" description="Low complexity" evidence="1">
    <location>
        <begin position="781"/>
        <end position="820"/>
    </location>
</feature>
<accession>A0A316UYX9</accession>
<sequence>MSLTPSKRLPRSTSAGLSDLSSSSPTSPIAIASSPVASMTPNRASSYFPEGSATADGLPLAASTADLADSIQNLSLTEDTKPGPSRSPRRSPSPLGGTQHGIDLAHEIATATSEITSVRSTLFELEEKRHSSQQPTNDEMQLAVIRIDDQLETISRIVQQLQVAVRADEEATGDTTVISHHDSEGGIGSDSDDDDDFALPGVTLGQRSHKQQYQALARNWDAVQDEVETFKKELRDDKYMSHFNSASTQAEGLMDSLEKAVALAAKFVEDHRSAKGGRDDEESHEIVQRLDAVKKTLKTKRNYYYPAIEQTFAAFERSLKERATSHGMLLRKFAELKTRWSMLRQKSSRMDRELKRIETAMIGRGGADGGLVVSQSSPQLSSPSTPAKSGVSSSAQSRLTPGLPSKSRMRTPALGPNATPPLSPPAPPKPLKSTRRLVSAAAAAGTPPTTGSPMRSGMTSSPSASSLLNLRPAQTPPSRHNRSASASVSPEPRLLRSAERSPGVLRQTAGTTDPSFRSSPLSRNSVLPDSQASPAKRVSHTLTSRPPSSFRFRSKDEGLTPLNSMDSTISAGSSSSTRITPQRGVPPRTLRAGSEPPVAAQEARYTRPASALGASPLAEKRASRVLGGASAGGGSYESNGIGDESMETLSMARSRPGSASGNYTPAHYRPPSSATTHVDPDLKAARRQSRIPTFSFPSSAGGSEVYDRPGSSLSQASSAAGMGTPRRFGGASRSTMQTPEPIMAARVQRLSVYSKPSTGAASTSAAGRRVSAMPAGASSVASRPPTTRSNPRSPASSILSSSTSGSRYSSTSTGTGRTTPLSASALAKIPHARPLSVLGASGDSGATSTRSIYAQSVGGGVSSSVANYRTARTASNRLSGVPRSASGMTPAGSVRDGAATPTFSERSGHSSFSAIAPNAAAYRPNPNDALDVAVSTVTNALGVPLTRLDEHLPRGVKTETGPGKEVRCRYSFGGGPAAMCKLLELHRASTSFGQSGGVQRKVLVKVPGKGFLDLELWLLSAFD</sequence>
<feature type="compositionally biased region" description="Polar residues" evidence="1">
    <location>
        <begin position="508"/>
        <end position="533"/>
    </location>
</feature>
<feature type="compositionally biased region" description="Polar residues" evidence="1">
    <location>
        <begin position="690"/>
        <end position="701"/>
    </location>
</feature>
<organism evidence="2 3">
    <name type="scientific">Jaminaea rosea</name>
    <dbReference type="NCBI Taxonomy" id="1569628"/>
    <lineage>
        <taxon>Eukaryota</taxon>
        <taxon>Fungi</taxon>
        <taxon>Dikarya</taxon>
        <taxon>Basidiomycota</taxon>
        <taxon>Ustilaginomycotina</taxon>
        <taxon>Exobasidiomycetes</taxon>
        <taxon>Microstromatales</taxon>
        <taxon>Microstromatales incertae sedis</taxon>
        <taxon>Jaminaea</taxon>
    </lineage>
</organism>